<dbReference type="InParanoid" id="A0A2G4YTN4"/>
<dbReference type="Proteomes" id="UP000229730">
    <property type="component" value="Unassembled WGS sequence"/>
</dbReference>
<sequence length="135" mass="15004">MKYSLGQLPDPVRRDLSHIADILVKETIARPATQDRYIPGDIRHITLRGGLVEDHWTPDSYWFDAAYHHTALSVALSGLEGHCAELHTIADILRSLSDLTAGVASSCEFALMGQILQERTLMIEEVHGKMADLVK</sequence>
<dbReference type="RefSeq" id="WP_099471194.1">
    <property type="nucleotide sequence ID" value="NZ_CP041025.1"/>
</dbReference>
<keyword evidence="2" id="KW-1185">Reference proteome</keyword>
<evidence type="ECO:0000313" key="2">
    <source>
        <dbReference type="Proteomes" id="UP000229730"/>
    </source>
</evidence>
<comment type="caution">
    <text evidence="1">The sequence shown here is derived from an EMBL/GenBank/DDBJ whole genome shotgun (WGS) entry which is preliminary data.</text>
</comment>
<reference evidence="1 2" key="1">
    <citation type="submission" date="2017-10" db="EMBL/GenBank/DDBJ databases">
        <title>Frigbacter circumglobatus gen. nov. sp. nov., isolated from sediment cultured in situ.</title>
        <authorList>
            <person name="Zhao Z."/>
        </authorList>
    </citation>
    <scope>NUCLEOTIDE SEQUENCE [LARGE SCALE GENOMIC DNA]</scope>
    <source>
        <strain evidence="1 2">ZYL</strain>
    </source>
</reference>
<evidence type="ECO:0000313" key="1">
    <source>
        <dbReference type="EMBL" id="PHZ85610.1"/>
    </source>
</evidence>
<organism evidence="1 2">
    <name type="scientific">Paremcibacter congregatus</name>
    <dbReference type="NCBI Taxonomy" id="2043170"/>
    <lineage>
        <taxon>Bacteria</taxon>
        <taxon>Pseudomonadati</taxon>
        <taxon>Pseudomonadota</taxon>
        <taxon>Alphaproteobacteria</taxon>
        <taxon>Emcibacterales</taxon>
        <taxon>Emcibacteraceae</taxon>
        <taxon>Paremcibacter</taxon>
    </lineage>
</organism>
<accession>A0A2G4YTN4</accession>
<dbReference type="EMBL" id="PDEM01000009">
    <property type="protein sequence ID" value="PHZ85610.1"/>
    <property type="molecule type" value="Genomic_DNA"/>
</dbReference>
<proteinExistence type="predicted"/>
<dbReference type="AlphaFoldDB" id="A0A2G4YTN4"/>
<dbReference type="OrthoDB" id="9801520at2"/>
<name>A0A2G4YTN4_9PROT</name>
<gene>
    <name evidence="1" type="ORF">CRD36_02680</name>
</gene>
<protein>
    <submittedName>
        <fullName evidence="1">Uncharacterized protein</fullName>
    </submittedName>
</protein>